<feature type="compositionally biased region" description="Polar residues" evidence="1">
    <location>
        <begin position="132"/>
        <end position="143"/>
    </location>
</feature>
<dbReference type="EMBL" id="JBHUKR010000004">
    <property type="protein sequence ID" value="MFD2415389.1"/>
    <property type="molecule type" value="Genomic_DNA"/>
</dbReference>
<evidence type="ECO:0008006" key="4">
    <source>
        <dbReference type="Google" id="ProtNLM"/>
    </source>
</evidence>
<protein>
    <recommendedName>
        <fullName evidence="4">PE family protein</fullName>
    </recommendedName>
</protein>
<proteinExistence type="predicted"/>
<evidence type="ECO:0000313" key="3">
    <source>
        <dbReference type="Proteomes" id="UP001597417"/>
    </source>
</evidence>
<evidence type="ECO:0000313" key="2">
    <source>
        <dbReference type="EMBL" id="MFD2415389.1"/>
    </source>
</evidence>
<name>A0ABW5FK60_9PSEU</name>
<gene>
    <name evidence="2" type="ORF">ACFSXZ_03505</name>
</gene>
<organism evidence="2 3">
    <name type="scientific">Amycolatopsis pigmentata</name>
    <dbReference type="NCBI Taxonomy" id="450801"/>
    <lineage>
        <taxon>Bacteria</taxon>
        <taxon>Bacillati</taxon>
        <taxon>Actinomycetota</taxon>
        <taxon>Actinomycetes</taxon>
        <taxon>Pseudonocardiales</taxon>
        <taxon>Pseudonocardiaceae</taxon>
        <taxon>Amycolatopsis</taxon>
    </lineage>
</organism>
<keyword evidence="3" id="KW-1185">Reference proteome</keyword>
<reference evidence="3" key="1">
    <citation type="journal article" date="2019" name="Int. J. Syst. Evol. Microbiol.">
        <title>The Global Catalogue of Microorganisms (GCM) 10K type strain sequencing project: providing services to taxonomists for standard genome sequencing and annotation.</title>
        <authorList>
            <consortium name="The Broad Institute Genomics Platform"/>
            <consortium name="The Broad Institute Genome Sequencing Center for Infectious Disease"/>
            <person name="Wu L."/>
            <person name="Ma J."/>
        </authorList>
    </citation>
    <scope>NUCLEOTIDE SEQUENCE [LARGE SCALE GENOMIC DNA]</scope>
    <source>
        <strain evidence="3">CGMCC 4.7645</strain>
    </source>
</reference>
<evidence type="ECO:0000256" key="1">
    <source>
        <dbReference type="SAM" id="MobiDB-lite"/>
    </source>
</evidence>
<accession>A0ABW5FK60</accession>
<sequence length="151" mass="15752">MAPAGWLSDVNFLIKDDQRAPNSLANAVGASPGTGAGVSSQGFSLTRDEAENMVRQAGAVLSDIDAMLRKAETLTRVTPPAQDPASITFNTQLVGNGRDAGAFGYGRGHLERERGYLAELVQRLNEALGNTTASDHAATSTLDHATDNGIA</sequence>
<dbReference type="RefSeq" id="WP_378261140.1">
    <property type="nucleotide sequence ID" value="NZ_JBHUKR010000004.1"/>
</dbReference>
<dbReference type="Proteomes" id="UP001597417">
    <property type="component" value="Unassembled WGS sequence"/>
</dbReference>
<comment type="caution">
    <text evidence="2">The sequence shown here is derived from an EMBL/GenBank/DDBJ whole genome shotgun (WGS) entry which is preliminary data.</text>
</comment>
<feature type="region of interest" description="Disordered" evidence="1">
    <location>
        <begin position="132"/>
        <end position="151"/>
    </location>
</feature>